<dbReference type="InterPro" id="IPR050833">
    <property type="entry name" value="Poly_Biosynth_Transport"/>
</dbReference>
<evidence type="ECO:0000256" key="3">
    <source>
        <dbReference type="ARBA" id="ARBA00022692"/>
    </source>
</evidence>
<feature type="transmembrane region" description="Helical" evidence="6">
    <location>
        <begin position="323"/>
        <end position="347"/>
    </location>
</feature>
<keyword evidence="5 6" id="KW-0472">Membrane</keyword>
<feature type="transmembrane region" description="Helical" evidence="6">
    <location>
        <begin position="98"/>
        <end position="121"/>
    </location>
</feature>
<evidence type="ECO:0000256" key="2">
    <source>
        <dbReference type="ARBA" id="ARBA00022475"/>
    </source>
</evidence>
<feature type="transmembrane region" description="Helical" evidence="6">
    <location>
        <begin position="353"/>
        <end position="370"/>
    </location>
</feature>
<evidence type="ECO:0000256" key="5">
    <source>
        <dbReference type="ARBA" id="ARBA00023136"/>
    </source>
</evidence>
<keyword evidence="2" id="KW-1003">Cell membrane</keyword>
<sequence>MSFYLFSLRGLVSMAKKLDKAIASNLTRFWHQVARLAGGTVLAQGLVIVSTPILTRLYTPDDFGLLQAYISVTAIITVVASWRYEFTITLPKNDEDAAYLFVLSWCALAITTTVLSVFIFIPTPILYNYFNMGSLHSYLYFIPIGVIGGGGYNILTFMAVRKNQYSSIAITKFSRSIGQVTTQIISGVLALGASGLLLGDVVGKSGGIFALYSKVWRKERFYLSTISLKKLKALALRYWRFPLISTPSSLINSLGLNLPALLLLTFYGPQVVGWFALGQRVMNIPLSLVGRAVSQVFLGEASTIVQQGHEQLKKFYLKTGLKLLLVGIVPIGSISLFGPKLFAVIFGGSWEQAGVYIQLLFFASIAKFVVNPLSQTLIVLERQVIQLVWDIIRLVLVLISFVLPVFLNLPATYAIGLYSVSSFLAYIVLFFISINELKKVED</sequence>
<evidence type="ECO:0000313" key="8">
    <source>
        <dbReference type="Proteomes" id="UP000199409"/>
    </source>
</evidence>
<evidence type="ECO:0000256" key="1">
    <source>
        <dbReference type="ARBA" id="ARBA00004651"/>
    </source>
</evidence>
<dbReference type="EMBL" id="FNQN01000003">
    <property type="protein sequence ID" value="SEA11041.1"/>
    <property type="molecule type" value="Genomic_DNA"/>
</dbReference>
<dbReference type="AlphaFoldDB" id="A0A1H3YIL2"/>
<comment type="subcellular location">
    <subcellularLocation>
        <location evidence="1">Cell membrane</location>
        <topology evidence="1">Multi-pass membrane protein</topology>
    </subcellularLocation>
</comment>
<dbReference type="STRING" id="37625.SAMN05660420_01244"/>
<dbReference type="RefSeq" id="WP_092345812.1">
    <property type="nucleotide sequence ID" value="NZ_FNQN01000003.1"/>
</dbReference>
<dbReference type="OrthoDB" id="3831435at2"/>
<feature type="transmembrane region" description="Helical" evidence="6">
    <location>
        <begin position="33"/>
        <end position="54"/>
    </location>
</feature>
<proteinExistence type="predicted"/>
<gene>
    <name evidence="7" type="ORF">SAMN05660420_01244</name>
</gene>
<dbReference type="Pfam" id="PF13440">
    <property type="entry name" value="Polysacc_synt_3"/>
    <property type="match status" value="1"/>
</dbReference>
<keyword evidence="4 6" id="KW-1133">Transmembrane helix</keyword>
<dbReference type="Proteomes" id="UP000199409">
    <property type="component" value="Unassembled WGS sequence"/>
</dbReference>
<feature type="transmembrane region" description="Helical" evidence="6">
    <location>
        <begin position="391"/>
        <end position="409"/>
    </location>
</feature>
<dbReference type="PANTHER" id="PTHR30250">
    <property type="entry name" value="PST FAMILY PREDICTED COLANIC ACID TRANSPORTER"/>
    <property type="match status" value="1"/>
</dbReference>
<feature type="transmembrane region" description="Helical" evidence="6">
    <location>
        <begin position="256"/>
        <end position="277"/>
    </location>
</feature>
<feature type="transmembrane region" description="Helical" evidence="6">
    <location>
        <begin position="141"/>
        <end position="160"/>
    </location>
</feature>
<accession>A0A1H3YIL2</accession>
<feature type="transmembrane region" description="Helical" evidence="6">
    <location>
        <begin position="66"/>
        <end position="86"/>
    </location>
</feature>
<dbReference type="PANTHER" id="PTHR30250:SF28">
    <property type="entry name" value="POLYSACCHARIDE BIOSYNTHESIS PROTEIN"/>
    <property type="match status" value="1"/>
</dbReference>
<feature type="transmembrane region" description="Helical" evidence="6">
    <location>
        <begin position="415"/>
        <end position="434"/>
    </location>
</feature>
<keyword evidence="3 6" id="KW-0812">Transmembrane</keyword>
<protein>
    <submittedName>
        <fullName evidence="7">Membrane protein involved in the export of O-antigen and teichoic acid</fullName>
    </submittedName>
</protein>
<keyword evidence="8" id="KW-1185">Reference proteome</keyword>
<dbReference type="GO" id="GO:0005886">
    <property type="term" value="C:plasma membrane"/>
    <property type="evidence" value="ECO:0007669"/>
    <property type="project" value="UniProtKB-SubCell"/>
</dbReference>
<organism evidence="7 8">
    <name type="scientific">Desulfuromusa kysingii</name>
    <dbReference type="NCBI Taxonomy" id="37625"/>
    <lineage>
        <taxon>Bacteria</taxon>
        <taxon>Pseudomonadati</taxon>
        <taxon>Thermodesulfobacteriota</taxon>
        <taxon>Desulfuromonadia</taxon>
        <taxon>Desulfuromonadales</taxon>
        <taxon>Geopsychrobacteraceae</taxon>
        <taxon>Desulfuromusa</taxon>
    </lineage>
</organism>
<reference evidence="7 8" key="1">
    <citation type="submission" date="2016-10" db="EMBL/GenBank/DDBJ databases">
        <authorList>
            <person name="de Groot N.N."/>
        </authorList>
    </citation>
    <scope>NUCLEOTIDE SEQUENCE [LARGE SCALE GENOMIC DNA]</scope>
    <source>
        <strain evidence="7 8">DSM 7343</strain>
    </source>
</reference>
<feature type="transmembrane region" description="Helical" evidence="6">
    <location>
        <begin position="180"/>
        <end position="199"/>
    </location>
</feature>
<evidence type="ECO:0000256" key="6">
    <source>
        <dbReference type="SAM" id="Phobius"/>
    </source>
</evidence>
<evidence type="ECO:0000256" key="4">
    <source>
        <dbReference type="ARBA" id="ARBA00022989"/>
    </source>
</evidence>
<name>A0A1H3YIL2_9BACT</name>
<evidence type="ECO:0000313" key="7">
    <source>
        <dbReference type="EMBL" id="SEA11041.1"/>
    </source>
</evidence>